<organism evidence="7 8">
    <name type="scientific">Neonectria punicea</name>
    <dbReference type="NCBI Taxonomy" id="979145"/>
    <lineage>
        <taxon>Eukaryota</taxon>
        <taxon>Fungi</taxon>
        <taxon>Dikarya</taxon>
        <taxon>Ascomycota</taxon>
        <taxon>Pezizomycotina</taxon>
        <taxon>Sordariomycetes</taxon>
        <taxon>Hypocreomycetidae</taxon>
        <taxon>Hypocreales</taxon>
        <taxon>Nectriaceae</taxon>
        <taxon>Neonectria</taxon>
    </lineage>
</organism>
<dbReference type="EMBL" id="JAZAVJ010000004">
    <property type="protein sequence ID" value="KAK7424419.1"/>
    <property type="molecule type" value="Genomic_DNA"/>
</dbReference>
<dbReference type="CDD" id="cd00067">
    <property type="entry name" value="GAL4"/>
    <property type="match status" value="1"/>
</dbReference>
<evidence type="ECO:0000256" key="5">
    <source>
        <dbReference type="SAM" id="MobiDB-lite"/>
    </source>
</evidence>
<dbReference type="SUPFAM" id="SSF57701">
    <property type="entry name" value="Zn2/Cys6 DNA-binding domain"/>
    <property type="match status" value="1"/>
</dbReference>
<sequence length="693" mass="77497">MPTKRIAGGTRRRCVAACENCKRRKERCDGNSPCRRCVSRRVQAQCQYSMLYGPRRTQLMASVTETSIDFPSTTRGLPLSPETPSQTEPCPPSLLDNVVSAATYLTATFPSVRQLILDGRGGSTFLGDAANESFLQQIRQLVAQTLGSCPLVDEPTQCHIVDDTSVTLVRWNDISAPLAKPDPAEASYLVNWCMRVTNHLLGVVSESGIQNEIAQWLEQHDETVSLSTATYYFILANGALSCPEEKDYMAEAYFSYARHLTSLKSMDEPNLESVLCYSWMAFYQLNIGRRNAAYHSVGIAVRAACALGIHRADLQCFMSKDEHAFRERLWKALRKLDFITSVPLGRPICTNETRDTKAEQGYSSTIDITTIMEAILKEVYSTSKISKSFVVSMTNQHRLWATRIADGLKADGVEPAELLDDCESQPNLAFYNIKEAYYWSIMLLTRPFLLERASTRTRPARSKKDQTGDQDELPKFSHTDTVLVYACVDSAVRTVDLLHSLLPRADLPKRLPFVVNSVFGAALTLAVAILADLDRVFPLQKSLHIAENLLRKFQNHDSIAKCFCIIVKQLQSTCGRYIERRDRRMMESQGQLVSNLFGRVHGDFPTSNERLEEMNVPWTDAQARAQQPLPQSPMGSLATMFSTGESLGSELLNASGSIIDLPVGSFQESQLNEMGYVDDRSHGNSLMFSNFDF</sequence>
<evidence type="ECO:0000313" key="8">
    <source>
        <dbReference type="Proteomes" id="UP001498476"/>
    </source>
</evidence>
<accession>A0ABR1HTB9</accession>
<feature type="domain" description="Zn(2)-C6 fungal-type" evidence="6">
    <location>
        <begin position="17"/>
        <end position="48"/>
    </location>
</feature>
<dbReference type="PROSITE" id="PS00463">
    <property type="entry name" value="ZN2_CY6_FUNGAL_1"/>
    <property type="match status" value="1"/>
</dbReference>
<dbReference type="InterPro" id="IPR001138">
    <property type="entry name" value="Zn2Cys6_DnaBD"/>
</dbReference>
<dbReference type="SMART" id="SM00906">
    <property type="entry name" value="Fungal_trans"/>
    <property type="match status" value="1"/>
</dbReference>
<keyword evidence="4" id="KW-0539">Nucleus</keyword>
<dbReference type="Gene3D" id="4.10.240.10">
    <property type="entry name" value="Zn(2)-C6 fungal-type DNA-binding domain"/>
    <property type="match status" value="1"/>
</dbReference>
<proteinExistence type="predicted"/>
<evidence type="ECO:0000256" key="2">
    <source>
        <dbReference type="ARBA" id="ARBA00023015"/>
    </source>
</evidence>
<reference evidence="7 8" key="1">
    <citation type="journal article" date="2025" name="Microbiol. Resour. Announc.">
        <title>Draft genome sequences for Neonectria magnoliae and Neonectria punicea, canker pathogens of Liriodendron tulipifera and Acer saccharum in West Virginia.</title>
        <authorList>
            <person name="Petronek H.M."/>
            <person name="Kasson M.T."/>
            <person name="Metheny A.M."/>
            <person name="Stauder C.M."/>
            <person name="Lovett B."/>
            <person name="Lynch S.C."/>
            <person name="Garnas J.R."/>
            <person name="Kasson L.R."/>
            <person name="Stajich J.E."/>
        </authorList>
    </citation>
    <scope>NUCLEOTIDE SEQUENCE [LARGE SCALE GENOMIC DNA]</scope>
    <source>
        <strain evidence="7 8">NRRL 64653</strain>
    </source>
</reference>
<keyword evidence="1" id="KW-0479">Metal-binding</keyword>
<dbReference type="Proteomes" id="UP001498476">
    <property type="component" value="Unassembled WGS sequence"/>
</dbReference>
<dbReference type="CDD" id="cd12148">
    <property type="entry name" value="fungal_TF_MHR"/>
    <property type="match status" value="1"/>
</dbReference>
<dbReference type="PANTHER" id="PTHR47424:SF9">
    <property type="entry name" value="TAH-2"/>
    <property type="match status" value="1"/>
</dbReference>
<dbReference type="Pfam" id="PF04082">
    <property type="entry name" value="Fungal_trans"/>
    <property type="match status" value="1"/>
</dbReference>
<evidence type="ECO:0000259" key="6">
    <source>
        <dbReference type="PROSITE" id="PS50048"/>
    </source>
</evidence>
<gene>
    <name evidence="7" type="ORF">QQX98_000384</name>
</gene>
<keyword evidence="8" id="KW-1185">Reference proteome</keyword>
<dbReference type="InterPro" id="IPR007219">
    <property type="entry name" value="XnlR_reg_dom"/>
</dbReference>
<evidence type="ECO:0000256" key="1">
    <source>
        <dbReference type="ARBA" id="ARBA00022723"/>
    </source>
</evidence>
<dbReference type="InterPro" id="IPR036864">
    <property type="entry name" value="Zn2-C6_fun-type_DNA-bd_sf"/>
</dbReference>
<feature type="region of interest" description="Disordered" evidence="5">
    <location>
        <begin position="70"/>
        <end position="90"/>
    </location>
</feature>
<dbReference type="InterPro" id="IPR051127">
    <property type="entry name" value="Fungal_SecMet_Regulators"/>
</dbReference>
<protein>
    <recommendedName>
        <fullName evidence="6">Zn(2)-C6 fungal-type domain-containing protein</fullName>
    </recommendedName>
</protein>
<keyword evidence="3" id="KW-0804">Transcription</keyword>
<evidence type="ECO:0000256" key="3">
    <source>
        <dbReference type="ARBA" id="ARBA00023163"/>
    </source>
</evidence>
<dbReference type="PROSITE" id="PS50048">
    <property type="entry name" value="ZN2_CY6_FUNGAL_2"/>
    <property type="match status" value="1"/>
</dbReference>
<comment type="caution">
    <text evidence="7">The sequence shown here is derived from an EMBL/GenBank/DDBJ whole genome shotgun (WGS) entry which is preliminary data.</text>
</comment>
<name>A0ABR1HTB9_9HYPO</name>
<keyword evidence="2" id="KW-0805">Transcription regulation</keyword>
<evidence type="ECO:0000256" key="4">
    <source>
        <dbReference type="ARBA" id="ARBA00023242"/>
    </source>
</evidence>
<dbReference type="SMART" id="SM00066">
    <property type="entry name" value="GAL4"/>
    <property type="match status" value="1"/>
</dbReference>
<dbReference type="Pfam" id="PF00172">
    <property type="entry name" value="Zn_clus"/>
    <property type="match status" value="1"/>
</dbReference>
<evidence type="ECO:0000313" key="7">
    <source>
        <dbReference type="EMBL" id="KAK7424419.1"/>
    </source>
</evidence>
<dbReference type="PANTHER" id="PTHR47424">
    <property type="entry name" value="REGULATORY PROTEIN GAL4"/>
    <property type="match status" value="1"/>
</dbReference>